<dbReference type="PROSITE" id="PS51257">
    <property type="entry name" value="PROKAR_LIPOPROTEIN"/>
    <property type="match status" value="1"/>
</dbReference>
<evidence type="ECO:0000313" key="11">
    <source>
        <dbReference type="EMBL" id="TXL61946.1"/>
    </source>
</evidence>
<keyword evidence="8" id="KW-0902">Two-component regulatory system</keyword>
<organism evidence="11 12">
    <name type="scientific">Aeromicrobium terrae</name>
    <dbReference type="NCBI Taxonomy" id="2498846"/>
    <lineage>
        <taxon>Bacteria</taxon>
        <taxon>Bacillati</taxon>
        <taxon>Actinomycetota</taxon>
        <taxon>Actinomycetes</taxon>
        <taxon>Propionibacteriales</taxon>
        <taxon>Nocardioidaceae</taxon>
        <taxon>Aeromicrobium</taxon>
    </lineage>
</organism>
<name>A0A5C8NLD3_9ACTN</name>
<dbReference type="GO" id="GO:0046983">
    <property type="term" value="F:protein dimerization activity"/>
    <property type="evidence" value="ECO:0007669"/>
    <property type="project" value="InterPro"/>
</dbReference>
<dbReference type="Proteomes" id="UP000321571">
    <property type="component" value="Unassembled WGS sequence"/>
</dbReference>
<dbReference type="Pfam" id="PF07730">
    <property type="entry name" value="HisKA_3"/>
    <property type="match status" value="1"/>
</dbReference>
<protein>
    <recommendedName>
        <fullName evidence="2">histidine kinase</fullName>
        <ecNumber evidence="2">2.7.13.3</ecNumber>
    </recommendedName>
</protein>
<feature type="transmembrane region" description="Helical" evidence="9">
    <location>
        <begin position="223"/>
        <end position="240"/>
    </location>
</feature>
<dbReference type="OrthoDB" id="227596at2"/>
<feature type="transmembrane region" description="Helical" evidence="9">
    <location>
        <begin position="252"/>
        <end position="272"/>
    </location>
</feature>
<keyword evidence="12" id="KW-1185">Reference proteome</keyword>
<evidence type="ECO:0000256" key="4">
    <source>
        <dbReference type="ARBA" id="ARBA00022679"/>
    </source>
</evidence>
<dbReference type="CDD" id="cd16917">
    <property type="entry name" value="HATPase_UhpB-NarQ-NarX-like"/>
    <property type="match status" value="1"/>
</dbReference>
<dbReference type="SMART" id="SM00387">
    <property type="entry name" value="HATPase_c"/>
    <property type="match status" value="1"/>
</dbReference>
<dbReference type="SUPFAM" id="SSF55874">
    <property type="entry name" value="ATPase domain of HSP90 chaperone/DNA topoisomerase II/histidine kinase"/>
    <property type="match status" value="1"/>
</dbReference>
<dbReference type="PANTHER" id="PTHR24421">
    <property type="entry name" value="NITRATE/NITRITE SENSOR PROTEIN NARX-RELATED"/>
    <property type="match status" value="1"/>
</dbReference>
<dbReference type="Gene3D" id="1.20.5.1930">
    <property type="match status" value="1"/>
</dbReference>
<dbReference type="PROSITE" id="PS50109">
    <property type="entry name" value="HIS_KIN"/>
    <property type="match status" value="1"/>
</dbReference>
<comment type="catalytic activity">
    <reaction evidence="1">
        <text>ATP + protein L-histidine = ADP + protein N-phospho-L-histidine.</text>
        <dbReference type="EC" id="2.7.13.3"/>
    </reaction>
</comment>
<dbReference type="InterPro" id="IPR036890">
    <property type="entry name" value="HATPase_C_sf"/>
</dbReference>
<evidence type="ECO:0000259" key="10">
    <source>
        <dbReference type="PROSITE" id="PS50109"/>
    </source>
</evidence>
<proteinExistence type="predicted"/>
<evidence type="ECO:0000256" key="6">
    <source>
        <dbReference type="ARBA" id="ARBA00022777"/>
    </source>
</evidence>
<dbReference type="InterPro" id="IPR011712">
    <property type="entry name" value="Sig_transdc_His_kin_sub3_dim/P"/>
</dbReference>
<dbReference type="GO" id="GO:0005524">
    <property type="term" value="F:ATP binding"/>
    <property type="evidence" value="ECO:0007669"/>
    <property type="project" value="UniProtKB-KW"/>
</dbReference>
<evidence type="ECO:0000256" key="8">
    <source>
        <dbReference type="ARBA" id="ARBA00023012"/>
    </source>
</evidence>
<dbReference type="InterPro" id="IPR003594">
    <property type="entry name" value="HATPase_dom"/>
</dbReference>
<feature type="transmembrane region" description="Helical" evidence="9">
    <location>
        <begin position="284"/>
        <end position="308"/>
    </location>
</feature>
<evidence type="ECO:0000256" key="3">
    <source>
        <dbReference type="ARBA" id="ARBA00022553"/>
    </source>
</evidence>
<dbReference type="EMBL" id="VDUX01000002">
    <property type="protein sequence ID" value="TXL61946.1"/>
    <property type="molecule type" value="Genomic_DNA"/>
</dbReference>
<keyword evidence="9" id="KW-0812">Transmembrane</keyword>
<dbReference type="RefSeq" id="WP_147684154.1">
    <property type="nucleotide sequence ID" value="NZ_VDUX01000002.1"/>
</dbReference>
<keyword evidence="5" id="KW-0547">Nucleotide-binding</keyword>
<evidence type="ECO:0000313" key="12">
    <source>
        <dbReference type="Proteomes" id="UP000321571"/>
    </source>
</evidence>
<dbReference type="PANTHER" id="PTHR24421:SF10">
    <property type="entry name" value="NITRATE_NITRITE SENSOR PROTEIN NARQ"/>
    <property type="match status" value="1"/>
</dbReference>
<comment type="caution">
    <text evidence="11">The sequence shown here is derived from an EMBL/GenBank/DDBJ whole genome shotgun (WGS) entry which is preliminary data.</text>
</comment>
<keyword evidence="3" id="KW-0597">Phosphoprotein</keyword>
<keyword evidence="9" id="KW-1133">Transmembrane helix</keyword>
<keyword evidence="9" id="KW-0472">Membrane</keyword>
<gene>
    <name evidence="11" type="ORF">FHP06_04320</name>
</gene>
<evidence type="ECO:0000256" key="5">
    <source>
        <dbReference type="ARBA" id="ARBA00022741"/>
    </source>
</evidence>
<dbReference type="InterPro" id="IPR050482">
    <property type="entry name" value="Sensor_HK_TwoCompSys"/>
</dbReference>
<keyword evidence="7" id="KW-0067">ATP-binding</keyword>
<feature type="transmembrane region" description="Helical" evidence="9">
    <location>
        <begin position="146"/>
        <end position="165"/>
    </location>
</feature>
<evidence type="ECO:0000256" key="7">
    <source>
        <dbReference type="ARBA" id="ARBA00022840"/>
    </source>
</evidence>
<feature type="transmembrane region" description="Helical" evidence="9">
    <location>
        <begin position="185"/>
        <end position="211"/>
    </location>
</feature>
<dbReference type="EC" id="2.7.13.3" evidence="2"/>
<dbReference type="GO" id="GO:0016020">
    <property type="term" value="C:membrane"/>
    <property type="evidence" value="ECO:0007669"/>
    <property type="project" value="InterPro"/>
</dbReference>
<feature type="transmembrane region" description="Helical" evidence="9">
    <location>
        <begin position="74"/>
        <end position="91"/>
    </location>
</feature>
<dbReference type="Pfam" id="PF02518">
    <property type="entry name" value="HATPase_c"/>
    <property type="match status" value="1"/>
</dbReference>
<keyword evidence="6 11" id="KW-0418">Kinase</keyword>
<evidence type="ECO:0000256" key="9">
    <source>
        <dbReference type="SAM" id="Phobius"/>
    </source>
</evidence>
<feature type="transmembrane region" description="Helical" evidence="9">
    <location>
        <begin position="48"/>
        <end position="67"/>
    </location>
</feature>
<keyword evidence="4" id="KW-0808">Transferase</keyword>
<dbReference type="AlphaFoldDB" id="A0A5C8NLD3"/>
<evidence type="ECO:0000256" key="1">
    <source>
        <dbReference type="ARBA" id="ARBA00000085"/>
    </source>
</evidence>
<accession>A0A5C8NLD3</accession>
<dbReference type="Gene3D" id="3.30.565.10">
    <property type="entry name" value="Histidine kinase-like ATPase, C-terminal domain"/>
    <property type="match status" value="1"/>
</dbReference>
<evidence type="ECO:0000256" key="2">
    <source>
        <dbReference type="ARBA" id="ARBA00012438"/>
    </source>
</evidence>
<dbReference type="GO" id="GO:0000155">
    <property type="term" value="F:phosphorelay sensor kinase activity"/>
    <property type="evidence" value="ECO:0007669"/>
    <property type="project" value="InterPro"/>
</dbReference>
<feature type="domain" description="Histidine kinase" evidence="10">
    <location>
        <begin position="580"/>
        <end position="663"/>
    </location>
</feature>
<dbReference type="InterPro" id="IPR005467">
    <property type="entry name" value="His_kinase_dom"/>
</dbReference>
<reference evidence="11 12" key="1">
    <citation type="submission" date="2019-06" db="EMBL/GenBank/DDBJ databases">
        <title>Aeromicrobium sp. nov., isolated from a maize field.</title>
        <authorList>
            <person name="Lin S.-Y."/>
            <person name="Tsai C.-F."/>
            <person name="Young C.-C."/>
        </authorList>
    </citation>
    <scope>NUCLEOTIDE SEQUENCE [LARGE SCALE GENOMIC DNA]</scope>
    <source>
        <strain evidence="11 12">CC-CFT486</strain>
    </source>
</reference>
<sequence length="664" mass="70099">MLLPHRVRSNDRLLVTVAVALAATSVLGCAAALVVSWTLVDGVDVPRVAWSDVVLGSVYPVAGAVLVRSRPQNAVGWVLVSASLIGPYLLAAELATWSALVRDAPLPGTDVLTWFAVWGFIPYFFVLPLALLLFPDGRPATQGWRPAVLAFASIATLAAVARMLAPVEPDMIPQLDNPLGLLGTWSRYVTMFGSIFVLFGGSLCGVISLRARARRATGAGRAQLQWLSLGALVLFVGLVASTQGGRSDAGDLLFSLGLVGPPVAIVVAILRHQLFDIEFALNRTIVFLLLSGIVVLAYVGVVLAVGSVAPSSRLGVVLVAVAAVVAASGRTVVQAGVDRWLFGHRRDPYAVVSRVGRHVAPASEPVEALQRLVDALREALRLPYVAFVGAVTVTSGEPTDDWYVEPVSTLGDDLGELHVGYRKRGERFSGEERQAIAEVGSRAATLAYAASLVEDVAQSRVRIVLAREEERRRLRADLHDGVGPVLAGTAHQMDALARRMADGPADLHDRAVEIRERLRGVVTDVRAVTHGLRPPVLDHVGLGGALERLVQGFEVPECTAEIDDSWGRLPAAVEVAAYAVASEAVSNAVRHSGAGRVHLSAQVRHGTLVVSVSDNGRGLPARPQNGVGLTSMGERAVEVGGRLDISPRPGGGTVVTAVLPTEAP</sequence>
<feature type="transmembrane region" description="Helical" evidence="9">
    <location>
        <begin position="111"/>
        <end position="134"/>
    </location>
</feature>